<dbReference type="SUPFAM" id="SSF50998">
    <property type="entry name" value="Quinoprotein alcohol dehydrogenase-like"/>
    <property type="match status" value="1"/>
</dbReference>
<protein>
    <submittedName>
        <fullName evidence="3">PQQ-like domain-containing protein</fullName>
    </submittedName>
</protein>
<dbReference type="OrthoDB" id="3757373at2"/>
<feature type="domain" description="Pyrrolo-quinoline quinone repeat" evidence="2">
    <location>
        <begin position="65"/>
        <end position="202"/>
    </location>
</feature>
<proteinExistence type="predicted"/>
<dbReference type="InterPro" id="IPR011047">
    <property type="entry name" value="Quinoprotein_ADH-like_sf"/>
</dbReference>
<dbReference type="EMBL" id="FZNR01000001">
    <property type="protein sequence ID" value="SNR29206.1"/>
    <property type="molecule type" value="Genomic_DNA"/>
</dbReference>
<reference evidence="3 4" key="1">
    <citation type="submission" date="2017-06" db="EMBL/GenBank/DDBJ databases">
        <authorList>
            <person name="Kim H.J."/>
            <person name="Triplett B.A."/>
        </authorList>
    </citation>
    <scope>NUCLEOTIDE SEQUENCE [LARGE SCALE GENOMIC DNA]</scope>
    <source>
        <strain evidence="3 4">DSM 43151</strain>
    </source>
</reference>
<dbReference type="RefSeq" id="WP_089291413.1">
    <property type="nucleotide sequence ID" value="NZ_BOMU01000005.1"/>
</dbReference>
<evidence type="ECO:0000259" key="2">
    <source>
        <dbReference type="Pfam" id="PF13360"/>
    </source>
</evidence>
<feature type="region of interest" description="Disordered" evidence="1">
    <location>
        <begin position="1"/>
        <end position="27"/>
    </location>
</feature>
<name>A0A238V4P8_9ACTN</name>
<dbReference type="Pfam" id="PF13360">
    <property type="entry name" value="PQQ_2"/>
    <property type="match status" value="1"/>
</dbReference>
<dbReference type="Proteomes" id="UP000198415">
    <property type="component" value="Unassembled WGS sequence"/>
</dbReference>
<dbReference type="InterPro" id="IPR002372">
    <property type="entry name" value="PQQ_rpt_dom"/>
</dbReference>
<gene>
    <name evidence="3" type="ORF">SAMN06264365_101659</name>
</gene>
<sequence length="435" mass="46495">MGLIELGEVNPSDSVDEPAAETRPLPRPKRTRIIAAVLAALCATGLTGAGRPAPPLLAESWSMQIGPDHYPYPFREVLLISQGTPSGETITAYDMATGKVRWTSGRGTTARWMSHDPESNQLYVAGQTRTVERPSSSIFFGTDTTALDGDTGRMLWKHSGDQLAATAEQVLLGDRDELGRVNRLSLVRARDGAPIWDRSIGTAMNVVVSDGPADSAQIIYGTDTGTLTTLRYSDGVPIATRHVPPPEAWPDWNPQVLDGRFYDIRRGTRGTTVTTYRTDTLTELWRYNTSKDVYLHDCGPAICASDAVDSVGIDPATGAARWELPGTDFAPIGDGRLLVSHQNTPEGQSVIDASTARVIGAAPGGTTILALDDGDLLALRGTKTAPYRVAVSRWDPATGRMTLLGAVAGQADRCQVSGRRLICQGADRTGVTDVG</sequence>
<dbReference type="Gene3D" id="2.130.10.10">
    <property type="entry name" value="YVTN repeat-like/Quinoprotein amine dehydrogenase"/>
    <property type="match status" value="1"/>
</dbReference>
<dbReference type="InterPro" id="IPR015943">
    <property type="entry name" value="WD40/YVTN_repeat-like_dom_sf"/>
</dbReference>
<keyword evidence="4" id="KW-1185">Reference proteome</keyword>
<organism evidence="3 4">
    <name type="scientific">Actinoplanes regularis</name>
    <dbReference type="NCBI Taxonomy" id="52697"/>
    <lineage>
        <taxon>Bacteria</taxon>
        <taxon>Bacillati</taxon>
        <taxon>Actinomycetota</taxon>
        <taxon>Actinomycetes</taxon>
        <taxon>Micromonosporales</taxon>
        <taxon>Micromonosporaceae</taxon>
        <taxon>Actinoplanes</taxon>
    </lineage>
</organism>
<evidence type="ECO:0000256" key="1">
    <source>
        <dbReference type="SAM" id="MobiDB-lite"/>
    </source>
</evidence>
<accession>A0A238V4P8</accession>
<evidence type="ECO:0000313" key="4">
    <source>
        <dbReference type="Proteomes" id="UP000198415"/>
    </source>
</evidence>
<dbReference type="AlphaFoldDB" id="A0A238V4P8"/>
<evidence type="ECO:0000313" key="3">
    <source>
        <dbReference type="EMBL" id="SNR29206.1"/>
    </source>
</evidence>